<dbReference type="SUPFAM" id="SSF46785">
    <property type="entry name" value="Winged helix' DNA-binding domain"/>
    <property type="match status" value="1"/>
</dbReference>
<feature type="domain" description="HSF-type DNA-binding" evidence="11">
    <location>
        <begin position="53"/>
        <end position="77"/>
    </location>
</feature>
<dbReference type="SMART" id="SM00415">
    <property type="entry name" value="HSF"/>
    <property type="match status" value="1"/>
</dbReference>
<evidence type="ECO:0000256" key="4">
    <source>
        <dbReference type="ARBA" id="ARBA00023016"/>
    </source>
</evidence>
<accession>A0A7N0REX1</accession>
<dbReference type="AlphaFoldDB" id="A0A7N0REX1"/>
<keyword evidence="9" id="KW-0175">Coiled coil</keyword>
<evidence type="ECO:0000256" key="2">
    <source>
        <dbReference type="ARBA" id="ARBA00022553"/>
    </source>
</evidence>
<proteinExistence type="inferred from homology"/>
<evidence type="ECO:0000259" key="11">
    <source>
        <dbReference type="PROSITE" id="PS00434"/>
    </source>
</evidence>
<dbReference type="OMA" id="SPRIIDM"/>
<organism evidence="12 13">
    <name type="scientific">Kalanchoe fedtschenkoi</name>
    <name type="common">Lavender scallops</name>
    <name type="synonym">South American air plant</name>
    <dbReference type="NCBI Taxonomy" id="63787"/>
    <lineage>
        <taxon>Eukaryota</taxon>
        <taxon>Viridiplantae</taxon>
        <taxon>Streptophyta</taxon>
        <taxon>Embryophyta</taxon>
        <taxon>Tracheophyta</taxon>
        <taxon>Spermatophyta</taxon>
        <taxon>Magnoliopsida</taxon>
        <taxon>eudicotyledons</taxon>
        <taxon>Gunneridae</taxon>
        <taxon>Pentapetalae</taxon>
        <taxon>Saxifragales</taxon>
        <taxon>Crassulaceae</taxon>
        <taxon>Kalanchoe</taxon>
    </lineage>
</organism>
<evidence type="ECO:0000256" key="10">
    <source>
        <dbReference type="SAM" id="MobiDB-lite"/>
    </source>
</evidence>
<feature type="region of interest" description="Disordered" evidence="10">
    <location>
        <begin position="397"/>
        <end position="420"/>
    </location>
</feature>
<protein>
    <recommendedName>
        <fullName evidence="11">HSF-type DNA-binding domain-containing protein</fullName>
    </recommendedName>
</protein>
<keyword evidence="6" id="KW-0804">Transcription</keyword>
<dbReference type="PANTHER" id="PTHR10015:SF161">
    <property type="entry name" value="HEAT STRESS TRANSCRIPTION FACTOR A-4A"/>
    <property type="match status" value="1"/>
</dbReference>
<dbReference type="Pfam" id="PF00447">
    <property type="entry name" value="HSF_DNA-bind"/>
    <property type="match status" value="1"/>
</dbReference>
<dbReference type="GO" id="GO:0006357">
    <property type="term" value="P:regulation of transcription by RNA polymerase II"/>
    <property type="evidence" value="ECO:0007669"/>
    <property type="project" value="TreeGrafter"/>
</dbReference>
<evidence type="ECO:0000256" key="6">
    <source>
        <dbReference type="ARBA" id="ARBA00023163"/>
    </source>
</evidence>
<dbReference type="PANTHER" id="PTHR10015">
    <property type="entry name" value="HEAT SHOCK TRANSCRIPTION FACTOR"/>
    <property type="match status" value="1"/>
</dbReference>
<dbReference type="FunFam" id="1.10.10.10:FF:000057">
    <property type="entry name" value="Heat shock transcription factor 1"/>
    <property type="match status" value="1"/>
</dbReference>
<keyword evidence="13" id="KW-1185">Reference proteome</keyword>
<dbReference type="InterPro" id="IPR036388">
    <property type="entry name" value="WH-like_DNA-bd_sf"/>
</dbReference>
<keyword evidence="5" id="KW-0238">DNA-binding</keyword>
<evidence type="ECO:0000256" key="1">
    <source>
        <dbReference type="ARBA" id="ARBA00004123"/>
    </source>
</evidence>
<dbReference type="GO" id="GO:0034605">
    <property type="term" value="P:cellular response to heat"/>
    <property type="evidence" value="ECO:0007669"/>
    <property type="project" value="TreeGrafter"/>
</dbReference>
<reference evidence="12" key="1">
    <citation type="submission" date="2021-01" db="UniProtKB">
        <authorList>
            <consortium name="EnsemblPlants"/>
        </authorList>
    </citation>
    <scope>IDENTIFICATION</scope>
</reference>
<keyword evidence="3" id="KW-0805">Transcription regulation</keyword>
<dbReference type="InterPro" id="IPR036390">
    <property type="entry name" value="WH_DNA-bd_sf"/>
</dbReference>
<comment type="similarity">
    <text evidence="8">Belongs to the HSF family.</text>
</comment>
<evidence type="ECO:0000256" key="5">
    <source>
        <dbReference type="ARBA" id="ARBA00023125"/>
    </source>
</evidence>
<feature type="coiled-coil region" evidence="9">
    <location>
        <begin position="127"/>
        <end position="168"/>
    </location>
</feature>
<keyword evidence="7" id="KW-0539">Nucleus</keyword>
<evidence type="ECO:0000256" key="7">
    <source>
        <dbReference type="ARBA" id="ARBA00023242"/>
    </source>
</evidence>
<comment type="subcellular location">
    <subcellularLocation>
        <location evidence="1">Nucleus</location>
    </subcellularLocation>
</comment>
<dbReference type="GO" id="GO:0003700">
    <property type="term" value="F:DNA-binding transcription factor activity"/>
    <property type="evidence" value="ECO:0007669"/>
    <property type="project" value="InterPro"/>
</dbReference>
<dbReference type="Gene3D" id="1.10.10.10">
    <property type="entry name" value="Winged helix-like DNA-binding domain superfamily/Winged helix DNA-binding domain"/>
    <property type="match status" value="1"/>
</dbReference>
<keyword evidence="2" id="KW-0597">Phosphoprotein</keyword>
<dbReference type="EnsemblPlants" id="Kaladp0010s0021.1.v1.1">
    <property type="protein sequence ID" value="Kaladp0010s0021.1.v1.1"/>
    <property type="gene ID" value="Kaladp0010s0021.v1.1"/>
</dbReference>
<dbReference type="GO" id="GO:0005634">
    <property type="term" value="C:nucleus"/>
    <property type="evidence" value="ECO:0007669"/>
    <property type="project" value="UniProtKB-SubCell"/>
</dbReference>
<evidence type="ECO:0000256" key="3">
    <source>
        <dbReference type="ARBA" id="ARBA00023015"/>
    </source>
</evidence>
<evidence type="ECO:0000256" key="8">
    <source>
        <dbReference type="RuleBase" id="RU004020"/>
    </source>
</evidence>
<dbReference type="Proteomes" id="UP000594263">
    <property type="component" value="Unplaced"/>
</dbReference>
<dbReference type="InterPro" id="IPR000232">
    <property type="entry name" value="HSF_DNA-bd"/>
</dbReference>
<sequence>MDESLGGSNALPPFLAKTYEMVDDPSSNLIVSWSSSNRSFIVWNPPEFSRDLLPKFFKHNNFSSFIRQLNTYGFRKIDPEQWEFANDDFVRDQPHLMKNIRRRKPVHSHSVHNQVHAISSPLTESERNGYKDDIGRLKREKEALQRELEKKKREREEFELHAQSLKQQLECIGQRQEKLASFLARVLNKPGLVLSFTPAVTIHNRKRRLMKRDCFQGEAEIDGNPLKTSRVAGTEEAVSATMSSLSTEQVDQMESSVAHWEEIIYQVGQTCGEDVYNVQTPPLAVILTEIDPPLEGAGINPEKHFSPMADSKDNSSTFDLDESRGCADSPALSFLQLNIDVPSKATGIDMNNEPSIQAPEAVQPTDKDSEAVTDVRTTIIVPTGANDTFWEQFLTEHPGSSNVHDSQVEKKDSEIKKQSDPSKLWWNIPNVNNLVEQMGHLTPAERT</sequence>
<dbReference type="EnsemblPlants" id="Kaladp0010s0021.2.v1.1">
    <property type="protein sequence ID" value="Kaladp0010s0021.2.v1.1"/>
    <property type="gene ID" value="Kaladp0010s0021.v1.1"/>
</dbReference>
<name>A0A7N0REX1_KALFE</name>
<dbReference type="Gramene" id="Kaladp0010s0021.1.v1.1">
    <property type="protein sequence ID" value="Kaladp0010s0021.1.v1.1"/>
    <property type="gene ID" value="Kaladp0010s0021.v1.1"/>
</dbReference>
<dbReference type="PRINTS" id="PR00056">
    <property type="entry name" value="HSFDOMAIN"/>
</dbReference>
<dbReference type="Gramene" id="Kaladp0010s0021.2.v1.1">
    <property type="protein sequence ID" value="Kaladp0010s0021.2.v1.1"/>
    <property type="gene ID" value="Kaladp0010s0021.v1.1"/>
</dbReference>
<feature type="compositionally biased region" description="Basic and acidic residues" evidence="10">
    <location>
        <begin position="406"/>
        <end position="420"/>
    </location>
</feature>
<evidence type="ECO:0000313" key="13">
    <source>
        <dbReference type="Proteomes" id="UP000594263"/>
    </source>
</evidence>
<dbReference type="GO" id="GO:0000978">
    <property type="term" value="F:RNA polymerase II cis-regulatory region sequence-specific DNA binding"/>
    <property type="evidence" value="ECO:0007669"/>
    <property type="project" value="TreeGrafter"/>
</dbReference>
<keyword evidence="4" id="KW-0346">Stress response</keyword>
<dbReference type="PROSITE" id="PS00434">
    <property type="entry name" value="HSF_DOMAIN"/>
    <property type="match status" value="1"/>
</dbReference>
<evidence type="ECO:0000256" key="9">
    <source>
        <dbReference type="SAM" id="Coils"/>
    </source>
</evidence>
<evidence type="ECO:0000313" key="12">
    <source>
        <dbReference type="EnsemblPlants" id="Kaladp0010s0021.1.v1.1"/>
    </source>
</evidence>